<dbReference type="PATRIC" id="fig|188932.3.peg.2792"/>
<reference evidence="1 2" key="1">
    <citation type="submission" date="2016-03" db="EMBL/GenBank/DDBJ databases">
        <title>Complete genome sequence of Pedobacter cryoconitis PAMC 27485.</title>
        <authorList>
            <person name="Lee J."/>
            <person name="Kim O.-S."/>
        </authorList>
    </citation>
    <scope>NUCLEOTIDE SEQUENCE [LARGE SCALE GENOMIC DNA]</scope>
    <source>
        <strain evidence="1 2">PAMC 27485</strain>
    </source>
</reference>
<dbReference type="InterPro" id="IPR011466">
    <property type="entry name" value="DUF1572"/>
</dbReference>
<dbReference type="KEGG" id="pcm:AY601_2680"/>
<organism evidence="1 2">
    <name type="scientific">Pedobacter cryoconitis</name>
    <dbReference type="NCBI Taxonomy" id="188932"/>
    <lineage>
        <taxon>Bacteria</taxon>
        <taxon>Pseudomonadati</taxon>
        <taxon>Bacteroidota</taxon>
        <taxon>Sphingobacteriia</taxon>
        <taxon>Sphingobacteriales</taxon>
        <taxon>Sphingobacteriaceae</taxon>
        <taxon>Pedobacter</taxon>
    </lineage>
</organism>
<keyword evidence="2" id="KW-1185">Reference proteome</keyword>
<dbReference type="SUPFAM" id="SSF109854">
    <property type="entry name" value="DinB/YfiT-like putative metalloenzymes"/>
    <property type="match status" value="1"/>
</dbReference>
<name>A0A127VE32_9SPHI</name>
<dbReference type="Proteomes" id="UP000071561">
    <property type="component" value="Chromosome"/>
</dbReference>
<evidence type="ECO:0000313" key="1">
    <source>
        <dbReference type="EMBL" id="AMP99565.1"/>
    </source>
</evidence>
<dbReference type="OrthoDB" id="893570at2"/>
<dbReference type="EMBL" id="CP014504">
    <property type="protein sequence ID" value="AMP99565.1"/>
    <property type="molecule type" value="Genomic_DNA"/>
</dbReference>
<dbReference type="AlphaFoldDB" id="A0A127VE32"/>
<proteinExistence type="predicted"/>
<protein>
    <recommendedName>
        <fullName evidence="3">DinB family protein</fullName>
    </recommendedName>
</protein>
<evidence type="ECO:0000313" key="2">
    <source>
        <dbReference type="Proteomes" id="UP000071561"/>
    </source>
</evidence>
<sequence length="155" mass="18042">MNTEFYTQLYKRDLIKVTEELKKYPDDQSLWEVLPGTTNSGGHLLQHLIGNLKAFVGNPFGHINYERNRDAEFNERLFTQDELIVEFDQLHEVIADAISSLTDQALNDSYPAEIKLVNEQQTVEYVLIHLLAHLSYHTGQINYHRRYFMTLKGSV</sequence>
<gene>
    <name evidence="1" type="ORF">AY601_2680</name>
</gene>
<dbReference type="InterPro" id="IPR034660">
    <property type="entry name" value="DinB/YfiT-like"/>
</dbReference>
<evidence type="ECO:0008006" key="3">
    <source>
        <dbReference type="Google" id="ProtNLM"/>
    </source>
</evidence>
<accession>A0A127VE32</accession>
<dbReference type="Gene3D" id="1.20.120.450">
    <property type="entry name" value="dinb family like domain"/>
    <property type="match status" value="1"/>
</dbReference>
<dbReference type="RefSeq" id="WP_068401843.1">
    <property type="nucleotide sequence ID" value="NZ_CP014504.1"/>
</dbReference>
<dbReference type="Pfam" id="PF07609">
    <property type="entry name" value="DUF1572"/>
    <property type="match status" value="1"/>
</dbReference>